<proteinExistence type="predicted"/>
<organism evidence="3 4">
    <name type="scientific">Saprolegnia parasitica (strain CBS 223.65)</name>
    <dbReference type="NCBI Taxonomy" id="695850"/>
    <lineage>
        <taxon>Eukaryota</taxon>
        <taxon>Sar</taxon>
        <taxon>Stramenopiles</taxon>
        <taxon>Oomycota</taxon>
        <taxon>Saprolegniomycetes</taxon>
        <taxon>Saprolegniales</taxon>
        <taxon>Saprolegniaceae</taxon>
        <taxon>Saprolegnia</taxon>
    </lineage>
</organism>
<accession>A0A067C9X9</accession>
<keyword evidence="4" id="KW-1185">Reference proteome</keyword>
<dbReference type="GO" id="GO:0000785">
    <property type="term" value="C:chromatin"/>
    <property type="evidence" value="ECO:0007669"/>
    <property type="project" value="TreeGrafter"/>
</dbReference>
<dbReference type="GO" id="GO:0003682">
    <property type="term" value="F:chromatin binding"/>
    <property type="evidence" value="ECO:0007669"/>
    <property type="project" value="TreeGrafter"/>
</dbReference>
<evidence type="ECO:0000313" key="3">
    <source>
        <dbReference type="EMBL" id="KDO23612.1"/>
    </source>
</evidence>
<evidence type="ECO:0000313" key="4">
    <source>
        <dbReference type="Proteomes" id="UP000030745"/>
    </source>
</evidence>
<dbReference type="PANTHER" id="PTHR43941">
    <property type="entry name" value="STRUCTURAL MAINTENANCE OF CHROMOSOMES PROTEIN 2"/>
    <property type="match status" value="1"/>
</dbReference>
<feature type="region of interest" description="Disordered" evidence="2">
    <location>
        <begin position="1322"/>
        <end position="1359"/>
    </location>
</feature>
<dbReference type="GO" id="GO:0007076">
    <property type="term" value="P:mitotic chromosome condensation"/>
    <property type="evidence" value="ECO:0007669"/>
    <property type="project" value="TreeGrafter"/>
</dbReference>
<reference evidence="3 4" key="1">
    <citation type="journal article" date="2013" name="PLoS Genet.">
        <title>Distinctive expansion of potential virulence genes in the genome of the oomycete fish pathogen Saprolegnia parasitica.</title>
        <authorList>
            <person name="Jiang R.H."/>
            <person name="de Bruijn I."/>
            <person name="Haas B.J."/>
            <person name="Belmonte R."/>
            <person name="Lobach L."/>
            <person name="Christie J."/>
            <person name="van den Ackerveken G."/>
            <person name="Bottin A."/>
            <person name="Bulone V."/>
            <person name="Diaz-Moreno S.M."/>
            <person name="Dumas B."/>
            <person name="Fan L."/>
            <person name="Gaulin E."/>
            <person name="Govers F."/>
            <person name="Grenville-Briggs L.J."/>
            <person name="Horner N.R."/>
            <person name="Levin J.Z."/>
            <person name="Mammella M."/>
            <person name="Meijer H.J."/>
            <person name="Morris P."/>
            <person name="Nusbaum C."/>
            <person name="Oome S."/>
            <person name="Phillips A.J."/>
            <person name="van Rooyen D."/>
            <person name="Rzeszutek E."/>
            <person name="Saraiva M."/>
            <person name="Secombes C.J."/>
            <person name="Seidl M.F."/>
            <person name="Snel B."/>
            <person name="Stassen J.H."/>
            <person name="Sykes S."/>
            <person name="Tripathy S."/>
            <person name="van den Berg H."/>
            <person name="Vega-Arreguin J.C."/>
            <person name="Wawra S."/>
            <person name="Young S.K."/>
            <person name="Zeng Q."/>
            <person name="Dieguez-Uribeondo J."/>
            <person name="Russ C."/>
            <person name="Tyler B.M."/>
            <person name="van West P."/>
        </authorList>
    </citation>
    <scope>NUCLEOTIDE SEQUENCE [LARGE SCALE GENOMIC DNA]</scope>
    <source>
        <strain evidence="3 4">CBS 223.65</strain>
    </source>
</reference>
<dbReference type="Gene3D" id="1.20.5.1160">
    <property type="entry name" value="Vasodilator-stimulated phosphoprotein"/>
    <property type="match status" value="1"/>
</dbReference>
<feature type="compositionally biased region" description="Basic and acidic residues" evidence="2">
    <location>
        <begin position="1227"/>
        <end position="1238"/>
    </location>
</feature>
<dbReference type="VEuPathDB" id="FungiDB:SPRG_10808"/>
<feature type="coiled-coil region" evidence="1">
    <location>
        <begin position="497"/>
        <end position="549"/>
    </location>
</feature>
<dbReference type="PANTHER" id="PTHR43941:SF1">
    <property type="entry name" value="STRUCTURAL MAINTENANCE OF CHROMOSOMES PROTEIN 2"/>
    <property type="match status" value="1"/>
</dbReference>
<dbReference type="GeneID" id="24132896"/>
<keyword evidence="1" id="KW-0175">Coiled coil</keyword>
<feature type="region of interest" description="Disordered" evidence="2">
    <location>
        <begin position="1"/>
        <end position="29"/>
    </location>
</feature>
<feature type="compositionally biased region" description="Basic residues" evidence="2">
    <location>
        <begin position="1332"/>
        <end position="1348"/>
    </location>
</feature>
<name>A0A067C9X9_SAPPC</name>
<sequence>MKAGAKSPHASSRRRSSSKEVSPPMTPDPLLLAQLQQLQLAQQLQQHGHLLNYPPMVYPAPTMTGSRPPMEEPAPSALILQQLEAKESRMAQLSALLEAVKHESSGTTEAMQRMLHELQTLQQTNASLTSELGSAKEALVAQDANHSAQLQHMLRAVDDERRDAQARFDATLQEREGAYGAARHALECEVAALRSDKAELSTEVAQLQTHCNALQEAHLALESQLQAAMHDSDLAKDELESYRANMNLKLHDVEAEKQELAQHLSATFQDLERARAALVDVNNNAAQLSASLAQNDQSWQRTLESFERQRADDAKERAAQATTIKALEDALQMERGQKEELNTAMRSELQRYSDEMLALDAQHSSIAHSLRSELETSQACLVQAKAELATLHDEATRQATAHTEAARQLEKTLSLKSEALEAYAESNQSLQTEVDAANLRLASLSSELDTAHFARRTVDDRLCALTSTLKQLVALLELNASTVENDPTLILPAVSELATLASERHQLLNALQTQQAQQLADVAAWATEKEQLAAQVAAKESELSSVQLDCATLASELQSRAAAQANEVTTITQTCEAKVMALETSLQAATLQTMQLSRSVETQKQRMHQLEDEKRDLLQEADQLNRSLESMFQGKNHLQLEVDTLRDKLATTQAELGDVSDSLAQMQATSVADYDDLRTRAAGLEHQLQSERLQFEHELTTKTQQLAAAEADISRFHAQLQSVQSELETAREHLIEMNAAVEGQAQALAEATEAAAEWKDKADALTAATVNVEGTLKHEVASYSSQCIALSGEKKRLEVELSGLQSQVDQLQSDVQGLRNEKRSLQQSLQDRDEALLSAQSDVAQAKAELDRLTRTKQSMQSELGRMNDEVNDHMRQLEVLRREFRLQEKGFAAREEALRKDAESLRQEAMEASALNDELQAKMTTIQAAANATINDLVAELTHAEEAVRAEKASRAKEDDLLRTQYRYLEEDMKRKEAEWRESATILKRESVLRKEHIESLEAKCAKQKEALESKKNDVDKITKDADQKHFRIAELERKLAPLLNTKETLTQRVADLKQTLEAKTRESQELEERLRADVAKLQKEKRDLEASRARHEDETDRDSLGRFATLQATLTSENKTLKAHIERYKSDLQDASQNVLTLAQRLDALQANSNRTIAELSAELQTSSQQYEAQVSALQRDLSLANDHVADANLTRQLLQKEIRRLSKATDDNLFSVRTSASQPETRHLIAEEHDAPQTSRPSSDPFDARESLSDIPVALLRAQIGLDLSKPSKGSNNNNNNQVEGVPYLDLDQLVKSSQSVSMPALGLSSERLDADALPEDVASATKGPAKKTKHLKLLKSKTRSRPSLDALPKLV</sequence>
<dbReference type="RefSeq" id="XP_012205759.1">
    <property type="nucleotide sequence ID" value="XM_012350369.1"/>
</dbReference>
<feature type="region of interest" description="Disordered" evidence="2">
    <location>
        <begin position="1217"/>
        <end position="1252"/>
    </location>
</feature>
<feature type="coiled-coil region" evidence="1">
    <location>
        <begin position="183"/>
        <end position="291"/>
    </location>
</feature>
<dbReference type="GO" id="GO:0000796">
    <property type="term" value="C:condensin complex"/>
    <property type="evidence" value="ECO:0007669"/>
    <property type="project" value="TreeGrafter"/>
</dbReference>
<protein>
    <submittedName>
        <fullName evidence="3">Uncharacterized protein</fullName>
    </submittedName>
</protein>
<evidence type="ECO:0000256" key="2">
    <source>
        <dbReference type="SAM" id="MobiDB-lite"/>
    </source>
</evidence>
<dbReference type="OMA" id="FIAVYQH"/>
<feature type="coiled-coil region" evidence="1">
    <location>
        <begin position="392"/>
        <end position="447"/>
    </location>
</feature>
<dbReference type="Proteomes" id="UP000030745">
    <property type="component" value="Unassembled WGS sequence"/>
</dbReference>
<dbReference type="GO" id="GO:0000793">
    <property type="term" value="C:condensed chromosome"/>
    <property type="evidence" value="ECO:0007669"/>
    <property type="project" value="TreeGrafter"/>
</dbReference>
<dbReference type="KEGG" id="spar:SPRG_10808"/>
<feature type="coiled-coil region" evidence="1">
    <location>
        <begin position="999"/>
        <end position="1211"/>
    </location>
</feature>
<gene>
    <name evidence="3" type="ORF">SPRG_10808</name>
</gene>
<dbReference type="OrthoDB" id="78814at2759"/>
<dbReference type="EMBL" id="KK583252">
    <property type="protein sequence ID" value="KDO23612.1"/>
    <property type="molecule type" value="Genomic_DNA"/>
</dbReference>
<feature type="coiled-coil region" evidence="1">
    <location>
        <begin position="593"/>
        <end position="768"/>
    </location>
</feature>
<feature type="coiled-coil region" evidence="1">
    <location>
        <begin position="794"/>
        <end position="923"/>
    </location>
</feature>
<evidence type="ECO:0000256" key="1">
    <source>
        <dbReference type="SAM" id="Coils"/>
    </source>
</evidence>
<feature type="coiled-coil region" evidence="1">
    <location>
        <begin position="83"/>
        <end position="138"/>
    </location>
</feature>